<dbReference type="HOGENOM" id="CLU_063749_3_2_9"/>
<dbReference type="EC" id="3.1.4.-" evidence="2"/>
<comment type="similarity">
    <text evidence="1 2">Belongs to the metallophosphoesterase superfamily. YfcE family.</text>
</comment>
<sequence length="165" mass="18961">MKIGVIADTHLVKNSEELQNFLENNFQMVDMIVHCGDFKTLKILEVLRNFKKTVAVYGNNDGEDLRAVLKEKEIFSVEGYRIGVIHGHQGIGQLTVDRAYNSFKDEAVDLVIFGHSHQPLFTGRFGQMMLNPGTLLRKRKERWYSYAVIDLGEKIQVSFRLSEQK</sequence>
<dbReference type="Proteomes" id="UP000002730">
    <property type="component" value="Chromosome"/>
</dbReference>
<organism evidence="4 5">
    <name type="scientific">Clostridium cellulovorans (strain ATCC 35296 / DSM 3052 / OCM 3 / 743B)</name>
    <dbReference type="NCBI Taxonomy" id="573061"/>
    <lineage>
        <taxon>Bacteria</taxon>
        <taxon>Bacillati</taxon>
        <taxon>Bacillota</taxon>
        <taxon>Clostridia</taxon>
        <taxon>Eubacteriales</taxon>
        <taxon>Clostridiaceae</taxon>
        <taxon>Clostridium</taxon>
    </lineage>
</organism>
<dbReference type="NCBIfam" id="TIGR00040">
    <property type="entry name" value="yfcE"/>
    <property type="match status" value="1"/>
</dbReference>
<keyword evidence="2" id="KW-0479">Metal-binding</keyword>
<dbReference type="GO" id="GO:0016787">
    <property type="term" value="F:hydrolase activity"/>
    <property type="evidence" value="ECO:0007669"/>
    <property type="project" value="UniProtKB-UniRule"/>
</dbReference>
<accession>D9SQ43</accession>
<evidence type="ECO:0000256" key="2">
    <source>
        <dbReference type="RuleBase" id="RU362039"/>
    </source>
</evidence>
<comment type="cofactor">
    <cofactor evidence="2">
        <name>a divalent metal cation</name>
        <dbReference type="ChEBI" id="CHEBI:60240"/>
    </cofactor>
</comment>
<evidence type="ECO:0000256" key="1">
    <source>
        <dbReference type="ARBA" id="ARBA00008950"/>
    </source>
</evidence>
<evidence type="ECO:0000313" key="4">
    <source>
        <dbReference type="EMBL" id="ADL52179.1"/>
    </source>
</evidence>
<dbReference type="EMBL" id="CP002160">
    <property type="protein sequence ID" value="ADL52179.1"/>
    <property type="molecule type" value="Genomic_DNA"/>
</dbReference>
<dbReference type="eggNOG" id="COG0622">
    <property type="taxonomic scope" value="Bacteria"/>
</dbReference>
<feature type="domain" description="Calcineurin-like phosphoesterase" evidence="3">
    <location>
        <begin position="1"/>
        <end position="153"/>
    </location>
</feature>
<dbReference type="InterPro" id="IPR000979">
    <property type="entry name" value="Phosphodiesterase_MJ0936/Vps29"/>
</dbReference>
<dbReference type="OrthoDB" id="9800565at2"/>
<evidence type="ECO:0000313" key="5">
    <source>
        <dbReference type="Proteomes" id="UP000002730"/>
    </source>
</evidence>
<gene>
    <name evidence="4" type="ordered locus">Clocel_2466</name>
</gene>
<dbReference type="InterPro" id="IPR024654">
    <property type="entry name" value="Calcineurin-like_PHP_lpxH"/>
</dbReference>
<dbReference type="SUPFAM" id="SSF56300">
    <property type="entry name" value="Metallo-dependent phosphatases"/>
    <property type="match status" value="1"/>
</dbReference>
<keyword evidence="5" id="KW-1185">Reference proteome</keyword>
<dbReference type="PANTHER" id="PTHR11124">
    <property type="entry name" value="VACUOLAR SORTING PROTEIN VPS29"/>
    <property type="match status" value="1"/>
</dbReference>
<dbReference type="STRING" id="573061.Clocel_2466"/>
<dbReference type="AlphaFoldDB" id="D9SQ43"/>
<dbReference type="Gene3D" id="3.60.21.10">
    <property type="match status" value="1"/>
</dbReference>
<protein>
    <recommendedName>
        <fullName evidence="2">Phosphoesterase</fullName>
        <ecNumber evidence="2">3.1.4.-</ecNumber>
    </recommendedName>
</protein>
<dbReference type="GO" id="GO:0046872">
    <property type="term" value="F:metal ion binding"/>
    <property type="evidence" value="ECO:0007669"/>
    <property type="project" value="UniProtKB-KW"/>
</dbReference>
<proteinExistence type="inferred from homology"/>
<evidence type="ECO:0000259" key="3">
    <source>
        <dbReference type="Pfam" id="PF12850"/>
    </source>
</evidence>
<reference evidence="4 5" key="1">
    <citation type="submission" date="2010-08" db="EMBL/GenBank/DDBJ databases">
        <title>Complete sequence of Clostridium cellulovorans 743B.</title>
        <authorList>
            <consortium name="US DOE Joint Genome Institute"/>
            <person name="Lucas S."/>
            <person name="Copeland A."/>
            <person name="Lapidus A."/>
            <person name="Cheng J.-F."/>
            <person name="Bruce D."/>
            <person name="Goodwin L."/>
            <person name="Pitluck S."/>
            <person name="Chertkov O."/>
            <person name="Detter J.C."/>
            <person name="Han C."/>
            <person name="Tapia R."/>
            <person name="Land M."/>
            <person name="Hauser L."/>
            <person name="Chang Y.-J."/>
            <person name="Jeffries C."/>
            <person name="Kyrpides N."/>
            <person name="Ivanova N."/>
            <person name="Mikhailova N."/>
            <person name="Hemme C.L."/>
            <person name="Woyke T."/>
        </authorList>
    </citation>
    <scope>NUCLEOTIDE SEQUENCE [LARGE SCALE GENOMIC DNA]</scope>
    <source>
        <strain evidence="5">ATCC 35296 / DSM 3052 / OCM 3 / 743B</strain>
    </source>
</reference>
<dbReference type="RefSeq" id="WP_010074694.1">
    <property type="nucleotide sequence ID" value="NC_014393.1"/>
</dbReference>
<dbReference type="Pfam" id="PF12850">
    <property type="entry name" value="Metallophos_2"/>
    <property type="match status" value="1"/>
</dbReference>
<dbReference type="KEGG" id="ccb:Clocel_2466"/>
<name>D9SQ43_CLOC7</name>
<dbReference type="InterPro" id="IPR029052">
    <property type="entry name" value="Metallo-depent_PP-like"/>
</dbReference>